<dbReference type="AlphaFoldDB" id="A0A832ZW76"/>
<sequence length="119" mass="13639">MNPIIKMLTWKTRLLGEDDIRNILTAVANIDKQPFSLTDLAELLPDELVKDSKKRRSISTLLSTLVDVGYLSKPSERKWLRNSPSLSYYLSSQIIELGNIERGTPVKKVEKRIIDVSRR</sequence>
<evidence type="ECO:0000313" key="1">
    <source>
        <dbReference type="EMBL" id="HIQ30027.1"/>
    </source>
</evidence>
<protein>
    <submittedName>
        <fullName evidence="1">Uncharacterized protein</fullName>
    </submittedName>
</protein>
<gene>
    <name evidence="1" type="ORF">EYH45_05625</name>
</gene>
<reference evidence="1" key="1">
    <citation type="journal article" date="2020" name="ISME J.">
        <title>Gammaproteobacteria mediating utilization of methyl-, sulfur- and petroleum organic compounds in deep ocean hydrothermal plumes.</title>
        <authorList>
            <person name="Zhou Z."/>
            <person name="Liu Y."/>
            <person name="Pan J."/>
            <person name="Cron B.R."/>
            <person name="Toner B.M."/>
            <person name="Anantharaman K."/>
            <person name="Breier J.A."/>
            <person name="Dick G.J."/>
            <person name="Li M."/>
        </authorList>
    </citation>
    <scope>NUCLEOTIDE SEQUENCE</scope>
    <source>
        <strain evidence="1">SZUA-1515</strain>
    </source>
</reference>
<evidence type="ECO:0000313" key="2">
    <source>
        <dbReference type="Proteomes" id="UP000608579"/>
    </source>
</evidence>
<comment type="caution">
    <text evidence="1">The sequence shown here is derived from an EMBL/GenBank/DDBJ whole genome shotgun (WGS) entry which is preliminary data.</text>
</comment>
<accession>A0A832ZW76</accession>
<name>A0A832ZW76_CALS0</name>
<dbReference type="Proteomes" id="UP000608579">
    <property type="component" value="Unassembled WGS sequence"/>
</dbReference>
<proteinExistence type="predicted"/>
<dbReference type="EMBL" id="DQVM01000110">
    <property type="protein sequence ID" value="HIQ30027.1"/>
    <property type="molecule type" value="Genomic_DNA"/>
</dbReference>
<organism evidence="1 2">
    <name type="scientific">Caldiarchaeum subterraneum</name>
    <dbReference type="NCBI Taxonomy" id="311458"/>
    <lineage>
        <taxon>Archaea</taxon>
        <taxon>Nitrososphaerota</taxon>
        <taxon>Candidatus Caldarchaeales</taxon>
        <taxon>Candidatus Caldarchaeaceae</taxon>
        <taxon>Candidatus Caldarchaeum</taxon>
    </lineage>
</organism>